<protein>
    <recommendedName>
        <fullName evidence="3">PE domain-containing protein</fullName>
    </recommendedName>
</protein>
<gene>
    <name evidence="1" type="ORF">GCM10020366_64260</name>
</gene>
<accession>A0ABP6S143</accession>
<keyword evidence="2" id="KW-1185">Reference proteome</keyword>
<sequence>MNAPEPTTEQITAWRNLLDAFAQVSASWDAAVAIDRDAGPDEGPTSSVPEPLHASFARAAAETSDVLTGIAEALAEHEADGTFAEVARTQRAARDAWSSAHSSSSG</sequence>
<proteinExistence type="predicted"/>
<organism evidence="1 2">
    <name type="scientific">Saccharopolyspora gregorii</name>
    <dbReference type="NCBI Taxonomy" id="33914"/>
    <lineage>
        <taxon>Bacteria</taxon>
        <taxon>Bacillati</taxon>
        <taxon>Actinomycetota</taxon>
        <taxon>Actinomycetes</taxon>
        <taxon>Pseudonocardiales</taxon>
        <taxon>Pseudonocardiaceae</taxon>
        <taxon>Saccharopolyspora</taxon>
    </lineage>
</organism>
<evidence type="ECO:0000313" key="1">
    <source>
        <dbReference type="EMBL" id="GAA3365218.1"/>
    </source>
</evidence>
<dbReference type="Proteomes" id="UP001500483">
    <property type="component" value="Unassembled WGS sequence"/>
</dbReference>
<dbReference type="RefSeq" id="WP_344931161.1">
    <property type="nucleotide sequence ID" value="NZ_BAAAYK010000038.1"/>
</dbReference>
<evidence type="ECO:0000313" key="2">
    <source>
        <dbReference type="Proteomes" id="UP001500483"/>
    </source>
</evidence>
<comment type="caution">
    <text evidence="1">The sequence shown here is derived from an EMBL/GenBank/DDBJ whole genome shotgun (WGS) entry which is preliminary data.</text>
</comment>
<reference evidence="2" key="1">
    <citation type="journal article" date="2019" name="Int. J. Syst. Evol. Microbiol.">
        <title>The Global Catalogue of Microorganisms (GCM) 10K type strain sequencing project: providing services to taxonomists for standard genome sequencing and annotation.</title>
        <authorList>
            <consortium name="The Broad Institute Genomics Platform"/>
            <consortium name="The Broad Institute Genome Sequencing Center for Infectious Disease"/>
            <person name="Wu L."/>
            <person name="Ma J."/>
        </authorList>
    </citation>
    <scope>NUCLEOTIDE SEQUENCE [LARGE SCALE GENOMIC DNA]</scope>
    <source>
        <strain evidence="2">JCM 9687</strain>
    </source>
</reference>
<name>A0ABP6S143_9PSEU</name>
<evidence type="ECO:0008006" key="3">
    <source>
        <dbReference type="Google" id="ProtNLM"/>
    </source>
</evidence>
<dbReference type="EMBL" id="BAAAYK010000038">
    <property type="protein sequence ID" value="GAA3365218.1"/>
    <property type="molecule type" value="Genomic_DNA"/>
</dbReference>